<keyword evidence="3" id="KW-1185">Reference proteome</keyword>
<organism evidence="2 3">
    <name type="scientific">Ascobolus immersus RN42</name>
    <dbReference type="NCBI Taxonomy" id="1160509"/>
    <lineage>
        <taxon>Eukaryota</taxon>
        <taxon>Fungi</taxon>
        <taxon>Dikarya</taxon>
        <taxon>Ascomycota</taxon>
        <taxon>Pezizomycotina</taxon>
        <taxon>Pezizomycetes</taxon>
        <taxon>Pezizales</taxon>
        <taxon>Ascobolaceae</taxon>
        <taxon>Ascobolus</taxon>
    </lineage>
</organism>
<evidence type="ECO:0000313" key="3">
    <source>
        <dbReference type="Proteomes" id="UP000275078"/>
    </source>
</evidence>
<reference evidence="2 3" key="1">
    <citation type="journal article" date="2018" name="Nat. Ecol. Evol.">
        <title>Pezizomycetes genomes reveal the molecular basis of ectomycorrhizal truffle lifestyle.</title>
        <authorList>
            <person name="Murat C."/>
            <person name="Payen T."/>
            <person name="Noel B."/>
            <person name="Kuo A."/>
            <person name="Morin E."/>
            <person name="Chen J."/>
            <person name="Kohler A."/>
            <person name="Krizsan K."/>
            <person name="Balestrini R."/>
            <person name="Da Silva C."/>
            <person name="Montanini B."/>
            <person name="Hainaut M."/>
            <person name="Levati E."/>
            <person name="Barry K.W."/>
            <person name="Belfiori B."/>
            <person name="Cichocki N."/>
            <person name="Clum A."/>
            <person name="Dockter R.B."/>
            <person name="Fauchery L."/>
            <person name="Guy J."/>
            <person name="Iotti M."/>
            <person name="Le Tacon F."/>
            <person name="Lindquist E.A."/>
            <person name="Lipzen A."/>
            <person name="Malagnac F."/>
            <person name="Mello A."/>
            <person name="Molinier V."/>
            <person name="Miyauchi S."/>
            <person name="Poulain J."/>
            <person name="Riccioni C."/>
            <person name="Rubini A."/>
            <person name="Sitrit Y."/>
            <person name="Splivallo R."/>
            <person name="Traeger S."/>
            <person name="Wang M."/>
            <person name="Zifcakova L."/>
            <person name="Wipf D."/>
            <person name="Zambonelli A."/>
            <person name="Paolocci F."/>
            <person name="Nowrousian M."/>
            <person name="Ottonello S."/>
            <person name="Baldrian P."/>
            <person name="Spatafora J.W."/>
            <person name="Henrissat B."/>
            <person name="Nagy L.G."/>
            <person name="Aury J.M."/>
            <person name="Wincker P."/>
            <person name="Grigoriev I.V."/>
            <person name="Bonfante P."/>
            <person name="Martin F.M."/>
        </authorList>
    </citation>
    <scope>NUCLEOTIDE SEQUENCE [LARGE SCALE GENOMIC DNA]</scope>
    <source>
        <strain evidence="2 3">RN42</strain>
    </source>
</reference>
<proteinExistence type="predicted"/>
<gene>
    <name evidence="2" type="ORF">BJ508DRAFT_323223</name>
</gene>
<protein>
    <submittedName>
        <fullName evidence="2">Uncharacterized protein</fullName>
    </submittedName>
</protein>
<dbReference type="EMBL" id="ML119657">
    <property type="protein sequence ID" value="RPA84657.1"/>
    <property type="molecule type" value="Genomic_DNA"/>
</dbReference>
<sequence length="208" mass="24003">MPPNQEPHADADRVFAGYLEWDWRSWLTRNDTFFGCMFSENTDEWWKQYEFAHKMALDSRTRAAATHKRRREETSEDDSTPPHAARRPRWAIDLIVPDSESDEEEEFTTTVASTIPPTPTPPPKDEQSVDAMVQTDHRPEFAVWARQIDHPVPDSDEEDLEDDLSAVEFAIHLEGVPRVNASVQTRKVQDFSKWHLLLDRGCSAALPF</sequence>
<accession>A0A3N4IGV4</accession>
<evidence type="ECO:0000256" key="1">
    <source>
        <dbReference type="SAM" id="MobiDB-lite"/>
    </source>
</evidence>
<name>A0A3N4IGV4_ASCIM</name>
<dbReference type="Proteomes" id="UP000275078">
    <property type="component" value="Unassembled WGS sequence"/>
</dbReference>
<feature type="region of interest" description="Disordered" evidence="1">
    <location>
        <begin position="62"/>
        <end position="128"/>
    </location>
</feature>
<dbReference type="AlphaFoldDB" id="A0A3N4IGV4"/>
<evidence type="ECO:0000313" key="2">
    <source>
        <dbReference type="EMBL" id="RPA84657.1"/>
    </source>
</evidence>